<dbReference type="AlphaFoldDB" id="A0A8J6F5K4"/>
<dbReference type="Proteomes" id="UP000770717">
    <property type="component" value="Unassembled WGS sequence"/>
</dbReference>
<reference evidence="1" key="1">
    <citation type="thesis" date="2020" institute="ProQuest LLC" country="789 East Eisenhower Parkway, Ann Arbor, MI, USA">
        <title>Comparative Genomics and Chromosome Evolution.</title>
        <authorList>
            <person name="Mudd A.B."/>
        </authorList>
    </citation>
    <scope>NUCLEOTIDE SEQUENCE</scope>
    <source>
        <strain evidence="1">HN-11 Male</strain>
        <tissue evidence="1">Kidney and liver</tissue>
    </source>
</reference>
<dbReference type="EMBL" id="WNTK01000006">
    <property type="protein sequence ID" value="KAG9481509.1"/>
    <property type="molecule type" value="Genomic_DNA"/>
</dbReference>
<proteinExistence type="predicted"/>
<name>A0A8J6F5K4_ELECQ</name>
<gene>
    <name evidence="1" type="ORF">GDO78_010635</name>
</gene>
<accession>A0A8J6F5K4</accession>
<keyword evidence="2" id="KW-1185">Reference proteome</keyword>
<organism evidence="1 2">
    <name type="scientific">Eleutherodactylus coqui</name>
    <name type="common">Puerto Rican coqui</name>
    <dbReference type="NCBI Taxonomy" id="57060"/>
    <lineage>
        <taxon>Eukaryota</taxon>
        <taxon>Metazoa</taxon>
        <taxon>Chordata</taxon>
        <taxon>Craniata</taxon>
        <taxon>Vertebrata</taxon>
        <taxon>Euteleostomi</taxon>
        <taxon>Amphibia</taxon>
        <taxon>Batrachia</taxon>
        <taxon>Anura</taxon>
        <taxon>Neobatrachia</taxon>
        <taxon>Hyloidea</taxon>
        <taxon>Eleutherodactylidae</taxon>
        <taxon>Eleutherodactylinae</taxon>
        <taxon>Eleutherodactylus</taxon>
        <taxon>Eleutherodactylus</taxon>
    </lineage>
</organism>
<comment type="caution">
    <text evidence="1">The sequence shown here is derived from an EMBL/GenBank/DDBJ whole genome shotgun (WGS) entry which is preliminary data.</text>
</comment>
<evidence type="ECO:0000313" key="2">
    <source>
        <dbReference type="Proteomes" id="UP000770717"/>
    </source>
</evidence>
<evidence type="ECO:0000313" key="1">
    <source>
        <dbReference type="EMBL" id="KAG9481509.1"/>
    </source>
</evidence>
<sequence length="80" mass="9184">MEVQAVAKRNLIYLLQQMEATKCGLSYLRLVSQNPQLCRPLIQSANVHFYYLPTFPSQWELAGYTEALLFCGSSPCVRRK</sequence>
<protein>
    <submittedName>
        <fullName evidence="1">Uncharacterized protein</fullName>
    </submittedName>
</protein>